<keyword evidence="2" id="KW-0489">Methyltransferase</keyword>
<accession>A0A166P2Z8</accession>
<proteinExistence type="inferred from homology"/>
<dbReference type="EMBL" id="LFIV01000181">
    <property type="protein sequence ID" value="KZL66338.1"/>
    <property type="molecule type" value="Genomic_DNA"/>
</dbReference>
<evidence type="ECO:0000313" key="3">
    <source>
        <dbReference type="Proteomes" id="UP000076552"/>
    </source>
</evidence>
<dbReference type="STRING" id="708197.A0A166P2Z8"/>
<comment type="caution">
    <text evidence="2">The sequence shown here is derived from an EMBL/GenBank/DDBJ whole genome shotgun (WGS) entry which is preliminary data.</text>
</comment>
<dbReference type="Pfam" id="PF13489">
    <property type="entry name" value="Methyltransf_23"/>
    <property type="match status" value="1"/>
</dbReference>
<evidence type="ECO:0000313" key="2">
    <source>
        <dbReference type="EMBL" id="KZL66338.1"/>
    </source>
</evidence>
<dbReference type="GO" id="GO:0008168">
    <property type="term" value="F:methyltransferase activity"/>
    <property type="evidence" value="ECO:0007669"/>
    <property type="project" value="UniProtKB-KW"/>
</dbReference>
<comment type="similarity">
    <text evidence="1">Belongs to the methyltransferase superfamily. LaeA methyltransferase family.</text>
</comment>
<dbReference type="PANTHER" id="PTHR43591:SF24">
    <property type="entry name" value="2-METHOXY-6-POLYPRENYL-1,4-BENZOQUINOL METHYLASE, MITOCHONDRIAL"/>
    <property type="match status" value="1"/>
</dbReference>
<dbReference type="AlphaFoldDB" id="A0A166P2Z8"/>
<dbReference type="InterPro" id="IPR029063">
    <property type="entry name" value="SAM-dependent_MTases_sf"/>
</dbReference>
<reference evidence="2 3" key="1">
    <citation type="submission" date="2015-06" db="EMBL/GenBank/DDBJ databases">
        <title>Survival trade-offs in plant roots during colonization by closely related pathogenic and mutualistic fungi.</title>
        <authorList>
            <person name="Hacquard S."/>
            <person name="Kracher B."/>
            <person name="Hiruma K."/>
            <person name="Weinman A."/>
            <person name="Muench P."/>
            <person name="Garrido Oter R."/>
            <person name="Ver Loren van Themaat E."/>
            <person name="Dallerey J.-F."/>
            <person name="Damm U."/>
            <person name="Henrissat B."/>
            <person name="Lespinet O."/>
            <person name="Thon M."/>
            <person name="Kemen E."/>
            <person name="McHardy A.C."/>
            <person name="Schulze-Lefert P."/>
            <person name="O'Connell R.J."/>
        </authorList>
    </citation>
    <scope>NUCLEOTIDE SEQUENCE [LARGE SCALE GENOMIC DNA]</scope>
    <source>
        <strain evidence="2 3">0861</strain>
    </source>
</reference>
<dbReference type="PANTHER" id="PTHR43591">
    <property type="entry name" value="METHYLTRANSFERASE"/>
    <property type="match status" value="1"/>
</dbReference>
<dbReference type="GO" id="GO:0032259">
    <property type="term" value="P:methylation"/>
    <property type="evidence" value="ECO:0007669"/>
    <property type="project" value="UniProtKB-KW"/>
</dbReference>
<keyword evidence="2" id="KW-0808">Transferase</keyword>
<protein>
    <submittedName>
        <fullName evidence="2">SAM-dependent methyltransferase</fullName>
    </submittedName>
</protein>
<dbReference type="CDD" id="cd02440">
    <property type="entry name" value="AdoMet_MTases"/>
    <property type="match status" value="1"/>
</dbReference>
<dbReference type="Gene3D" id="3.40.50.150">
    <property type="entry name" value="Vaccinia Virus protein VP39"/>
    <property type="match status" value="1"/>
</dbReference>
<gene>
    <name evidence="2" type="ORF">CT0861_11529</name>
</gene>
<organism evidence="2 3">
    <name type="scientific">Colletotrichum tofieldiae</name>
    <dbReference type="NCBI Taxonomy" id="708197"/>
    <lineage>
        <taxon>Eukaryota</taxon>
        <taxon>Fungi</taxon>
        <taxon>Dikarya</taxon>
        <taxon>Ascomycota</taxon>
        <taxon>Pezizomycotina</taxon>
        <taxon>Sordariomycetes</taxon>
        <taxon>Hypocreomycetidae</taxon>
        <taxon>Glomerellales</taxon>
        <taxon>Glomerellaceae</taxon>
        <taxon>Colletotrichum</taxon>
        <taxon>Colletotrichum spaethianum species complex</taxon>
    </lineage>
</organism>
<dbReference type="SUPFAM" id="SSF53335">
    <property type="entry name" value="S-adenosyl-L-methionine-dependent methyltransferases"/>
    <property type="match status" value="1"/>
</dbReference>
<dbReference type="Proteomes" id="UP000076552">
    <property type="component" value="Unassembled WGS sequence"/>
</dbReference>
<sequence length="302" mass="34205">MAENSGPVTTGQTPTIVTAEPAVDAIAADLTIGNEDYWGPNDEKQNEGLELNHYWQTLFLGDKLFLAPIGDNPYRVLDVGTGTGIWAIDFADEFPSAEVTGVDISPIQPSWVPPNCKFQIDDIEQLWTWPTEHFNFIHVRNLEGSVSDWPKLYGQAFEHLQPGGWFEIKEFDFESHSQSLGDALSKDHVYTRWANVMFEALERLGKTGTQSRNHGISRALEIAGFVDIVEKSWRIPIGSWPADPVMREVGICNLEYLDQSLEGFGTFLLKKIMGWGYVEILLFMSEMRKAMREPTLQPYFRL</sequence>
<name>A0A166P2Z8_9PEZI</name>
<evidence type="ECO:0000256" key="1">
    <source>
        <dbReference type="ARBA" id="ARBA00038158"/>
    </source>
</evidence>
<keyword evidence="3" id="KW-1185">Reference proteome</keyword>